<dbReference type="Proteomes" id="UP001066276">
    <property type="component" value="Chromosome 1_2"/>
</dbReference>
<gene>
    <name evidence="1" type="ORF">NDU88_005014</name>
</gene>
<name>A0AAV7WBI0_PLEWA</name>
<dbReference type="EMBL" id="JANPWB010000002">
    <property type="protein sequence ID" value="KAJ1209640.1"/>
    <property type="molecule type" value="Genomic_DNA"/>
</dbReference>
<reference evidence="1" key="1">
    <citation type="journal article" date="2022" name="bioRxiv">
        <title>Sequencing and chromosome-scale assembly of the giantPleurodeles waltlgenome.</title>
        <authorList>
            <person name="Brown T."/>
            <person name="Elewa A."/>
            <person name="Iarovenko S."/>
            <person name="Subramanian E."/>
            <person name="Araus A.J."/>
            <person name="Petzold A."/>
            <person name="Susuki M."/>
            <person name="Suzuki K.-i.T."/>
            <person name="Hayashi T."/>
            <person name="Toyoda A."/>
            <person name="Oliveira C."/>
            <person name="Osipova E."/>
            <person name="Leigh N.D."/>
            <person name="Simon A."/>
            <person name="Yun M.H."/>
        </authorList>
    </citation>
    <scope>NUCLEOTIDE SEQUENCE</scope>
    <source>
        <strain evidence="1">20211129_DDA</strain>
        <tissue evidence="1">Liver</tissue>
    </source>
</reference>
<protein>
    <submittedName>
        <fullName evidence="1">Uncharacterized protein</fullName>
    </submittedName>
</protein>
<keyword evidence="2" id="KW-1185">Reference proteome</keyword>
<accession>A0AAV7WBI0</accession>
<comment type="caution">
    <text evidence="1">The sequence shown here is derived from an EMBL/GenBank/DDBJ whole genome shotgun (WGS) entry which is preliminary data.</text>
</comment>
<dbReference type="AlphaFoldDB" id="A0AAV7WBI0"/>
<evidence type="ECO:0000313" key="2">
    <source>
        <dbReference type="Proteomes" id="UP001066276"/>
    </source>
</evidence>
<sequence>MFLSNGGLGLLEPSVHYGSATTTYQDCSLVAAWSCGVGQKPRHAYFLPDVAAQRSRAVGAPSVSDQGRGACSAFRYA</sequence>
<evidence type="ECO:0000313" key="1">
    <source>
        <dbReference type="EMBL" id="KAJ1209640.1"/>
    </source>
</evidence>
<proteinExistence type="predicted"/>
<organism evidence="1 2">
    <name type="scientific">Pleurodeles waltl</name>
    <name type="common">Iberian ribbed newt</name>
    <dbReference type="NCBI Taxonomy" id="8319"/>
    <lineage>
        <taxon>Eukaryota</taxon>
        <taxon>Metazoa</taxon>
        <taxon>Chordata</taxon>
        <taxon>Craniata</taxon>
        <taxon>Vertebrata</taxon>
        <taxon>Euteleostomi</taxon>
        <taxon>Amphibia</taxon>
        <taxon>Batrachia</taxon>
        <taxon>Caudata</taxon>
        <taxon>Salamandroidea</taxon>
        <taxon>Salamandridae</taxon>
        <taxon>Pleurodelinae</taxon>
        <taxon>Pleurodeles</taxon>
    </lineage>
</organism>